<proteinExistence type="predicted"/>
<reference evidence="1 2" key="1">
    <citation type="submission" date="2016-10" db="EMBL/GenBank/DDBJ databases">
        <authorList>
            <person name="Varghese N."/>
            <person name="Submissions S."/>
        </authorList>
    </citation>
    <scope>NUCLEOTIDE SEQUENCE [LARGE SCALE GENOMIC DNA]</scope>
    <source>
        <strain evidence="1 2">TC-13</strain>
    </source>
</reference>
<organism evidence="1 2">
    <name type="scientific">Lysinibacillus fusiformis</name>
    <dbReference type="NCBI Taxonomy" id="28031"/>
    <lineage>
        <taxon>Bacteria</taxon>
        <taxon>Bacillati</taxon>
        <taxon>Bacillota</taxon>
        <taxon>Bacilli</taxon>
        <taxon>Bacillales</taxon>
        <taxon>Bacillaceae</taxon>
        <taxon>Lysinibacillus</taxon>
    </lineage>
</organism>
<dbReference type="AlphaFoldDB" id="A0A1H9GKM5"/>
<gene>
    <name evidence="1" type="ORF">SAMN02787113_01846</name>
</gene>
<sequence>MELSDYSICLTINLRYKVLSWVHIEPIRVVPRFAYGISSLLSFDDEGTDGMPFLIFRR</sequence>
<comment type="caution">
    <text evidence="1">The sequence shown here is derived from an EMBL/GenBank/DDBJ whole genome shotgun (WGS) entry which is preliminary data.</text>
</comment>
<protein>
    <submittedName>
        <fullName evidence="1">Uncharacterized protein</fullName>
    </submittedName>
</protein>
<dbReference type="Proteomes" id="UP000199410">
    <property type="component" value="Unassembled WGS sequence"/>
</dbReference>
<evidence type="ECO:0000313" key="2">
    <source>
        <dbReference type="Proteomes" id="UP000199410"/>
    </source>
</evidence>
<accession>A0A1H9GKM5</accession>
<evidence type="ECO:0000313" key="1">
    <source>
        <dbReference type="EMBL" id="SEQ50599.1"/>
    </source>
</evidence>
<dbReference type="EMBL" id="FOEL01000005">
    <property type="protein sequence ID" value="SEQ50599.1"/>
    <property type="molecule type" value="Genomic_DNA"/>
</dbReference>
<name>A0A1H9GKM5_9BACI</name>